<dbReference type="SMART" id="SM00347">
    <property type="entry name" value="HTH_MARR"/>
    <property type="match status" value="1"/>
</dbReference>
<sequence length="153" mass="17629">MPRLSRKHIISEYFEVMNSMRRLFMNMEHCSERTFTRAQMGVVMMVAHRSINTVKGIAKHLGITPSAATQIVNGLVEAKMLNKTPDENDRRQVNLTLSSKGRAFLESSEKAMHDRFTKMLEPLTNEELNELTRIQKKIADSFRSLSEHYSISE</sequence>
<organism evidence="2 3">
    <name type="scientific">Candidatus Kerfeldbacteria bacterium CG15_BIG_FIL_POST_REV_8_21_14_020_45_12</name>
    <dbReference type="NCBI Taxonomy" id="2014247"/>
    <lineage>
        <taxon>Bacteria</taxon>
        <taxon>Candidatus Kerfeldiibacteriota</taxon>
    </lineage>
</organism>
<feature type="domain" description="HTH marR-type" evidence="1">
    <location>
        <begin position="1"/>
        <end position="140"/>
    </location>
</feature>
<dbReference type="PRINTS" id="PR00598">
    <property type="entry name" value="HTHMARR"/>
</dbReference>
<evidence type="ECO:0000313" key="3">
    <source>
        <dbReference type="Proteomes" id="UP000230292"/>
    </source>
</evidence>
<dbReference type="EMBL" id="PFGC01000040">
    <property type="protein sequence ID" value="PIW36790.1"/>
    <property type="molecule type" value="Genomic_DNA"/>
</dbReference>
<comment type="caution">
    <text evidence="2">The sequence shown here is derived from an EMBL/GenBank/DDBJ whole genome shotgun (WGS) entry which is preliminary data.</text>
</comment>
<dbReference type="SUPFAM" id="SSF46785">
    <property type="entry name" value="Winged helix' DNA-binding domain"/>
    <property type="match status" value="1"/>
</dbReference>
<dbReference type="Gene3D" id="1.10.10.10">
    <property type="entry name" value="Winged helix-like DNA-binding domain superfamily/Winged helix DNA-binding domain"/>
    <property type="match status" value="1"/>
</dbReference>
<accession>A0A2M7H3I8</accession>
<dbReference type="PANTHER" id="PTHR33164">
    <property type="entry name" value="TRANSCRIPTIONAL REGULATOR, MARR FAMILY"/>
    <property type="match status" value="1"/>
</dbReference>
<gene>
    <name evidence="2" type="ORF">COW24_03440</name>
</gene>
<dbReference type="GO" id="GO:0006950">
    <property type="term" value="P:response to stress"/>
    <property type="evidence" value="ECO:0007669"/>
    <property type="project" value="TreeGrafter"/>
</dbReference>
<dbReference type="Pfam" id="PF12802">
    <property type="entry name" value="MarR_2"/>
    <property type="match status" value="1"/>
</dbReference>
<evidence type="ECO:0000313" key="2">
    <source>
        <dbReference type="EMBL" id="PIW36790.1"/>
    </source>
</evidence>
<dbReference type="GO" id="GO:0003700">
    <property type="term" value="F:DNA-binding transcription factor activity"/>
    <property type="evidence" value="ECO:0007669"/>
    <property type="project" value="InterPro"/>
</dbReference>
<dbReference type="InterPro" id="IPR036388">
    <property type="entry name" value="WH-like_DNA-bd_sf"/>
</dbReference>
<name>A0A2M7H3I8_9BACT</name>
<evidence type="ECO:0000259" key="1">
    <source>
        <dbReference type="PROSITE" id="PS50995"/>
    </source>
</evidence>
<proteinExistence type="predicted"/>
<dbReference type="PANTHER" id="PTHR33164:SF43">
    <property type="entry name" value="HTH-TYPE TRANSCRIPTIONAL REPRESSOR YETL"/>
    <property type="match status" value="1"/>
</dbReference>
<dbReference type="InterPro" id="IPR039422">
    <property type="entry name" value="MarR/SlyA-like"/>
</dbReference>
<dbReference type="InterPro" id="IPR000835">
    <property type="entry name" value="HTH_MarR-typ"/>
</dbReference>
<protein>
    <recommendedName>
        <fullName evidence="1">HTH marR-type domain-containing protein</fullName>
    </recommendedName>
</protein>
<dbReference type="AlphaFoldDB" id="A0A2M7H3I8"/>
<dbReference type="PROSITE" id="PS50995">
    <property type="entry name" value="HTH_MARR_2"/>
    <property type="match status" value="1"/>
</dbReference>
<reference evidence="2 3" key="1">
    <citation type="submission" date="2017-09" db="EMBL/GenBank/DDBJ databases">
        <title>Depth-based differentiation of microbial function through sediment-hosted aquifers and enrichment of novel symbionts in the deep terrestrial subsurface.</title>
        <authorList>
            <person name="Probst A.J."/>
            <person name="Ladd B."/>
            <person name="Jarett J.K."/>
            <person name="Geller-Mcgrath D.E."/>
            <person name="Sieber C.M."/>
            <person name="Emerson J.B."/>
            <person name="Anantharaman K."/>
            <person name="Thomas B.C."/>
            <person name="Malmstrom R."/>
            <person name="Stieglmeier M."/>
            <person name="Klingl A."/>
            <person name="Woyke T."/>
            <person name="Ryan C.M."/>
            <person name="Banfield J.F."/>
        </authorList>
    </citation>
    <scope>NUCLEOTIDE SEQUENCE [LARGE SCALE GENOMIC DNA]</scope>
    <source>
        <strain evidence="2">CG15_BIG_FIL_POST_REV_8_21_14_020_45_12</strain>
    </source>
</reference>
<dbReference type="Proteomes" id="UP000230292">
    <property type="component" value="Unassembled WGS sequence"/>
</dbReference>
<dbReference type="InterPro" id="IPR036390">
    <property type="entry name" value="WH_DNA-bd_sf"/>
</dbReference>